<dbReference type="GO" id="GO:0071949">
    <property type="term" value="F:FAD binding"/>
    <property type="evidence" value="ECO:0007669"/>
    <property type="project" value="InterPro"/>
</dbReference>
<dbReference type="AlphaFoldDB" id="K5VWC5"/>
<dbReference type="InterPro" id="IPR036188">
    <property type="entry name" value="FAD/NAD-bd_sf"/>
</dbReference>
<dbReference type="PANTHER" id="PTHR43004">
    <property type="entry name" value="TRK SYSTEM POTASSIUM UPTAKE PROTEIN"/>
    <property type="match status" value="1"/>
</dbReference>
<evidence type="ECO:0000313" key="7">
    <source>
        <dbReference type="Proteomes" id="UP000008370"/>
    </source>
</evidence>
<dbReference type="KEGG" id="pco:PHACADRAFT_209358"/>
<protein>
    <recommendedName>
        <fullName evidence="5">FAD-binding domain-containing protein</fullName>
    </recommendedName>
</protein>
<dbReference type="Pfam" id="PF01494">
    <property type="entry name" value="FAD_binding_3"/>
    <property type="match status" value="1"/>
</dbReference>
<dbReference type="EMBL" id="JH930472">
    <property type="protein sequence ID" value="EKM55838.1"/>
    <property type="molecule type" value="Genomic_DNA"/>
</dbReference>
<dbReference type="OrthoDB" id="2690153at2759"/>
<evidence type="ECO:0000259" key="5">
    <source>
        <dbReference type="Pfam" id="PF01494"/>
    </source>
</evidence>
<accession>K5VWC5</accession>
<feature type="domain" description="FAD-binding" evidence="5">
    <location>
        <begin position="44"/>
        <end position="370"/>
    </location>
</feature>
<dbReference type="Gene3D" id="3.50.50.60">
    <property type="entry name" value="FAD/NAD(P)-binding domain"/>
    <property type="match status" value="1"/>
</dbReference>
<evidence type="ECO:0000256" key="1">
    <source>
        <dbReference type="ARBA" id="ARBA00001974"/>
    </source>
</evidence>
<keyword evidence="7" id="KW-1185">Reference proteome</keyword>
<dbReference type="Gene3D" id="3.30.70.2450">
    <property type="match status" value="1"/>
</dbReference>
<dbReference type="GO" id="GO:0016709">
    <property type="term" value="F:oxidoreductase activity, acting on paired donors, with incorporation or reduction of molecular oxygen, NAD(P)H as one donor, and incorporation of one atom of oxygen"/>
    <property type="evidence" value="ECO:0007669"/>
    <property type="project" value="UniProtKB-ARBA"/>
</dbReference>
<dbReference type="HOGENOM" id="CLU_009665_20_3_1"/>
<sequence length="579" mass="64696">MRNDIPVRIIEKHGEHQIGSRGFGIQVCLYLLSLDVKRNLCLPQPRTYELFQILGILGDVSKHDTPIPTFRAYKPGTNEVAKEWTLYLDRKSWPDRPFVRTLTIYPAIENQQLTALKTNGRCLQQETLVRIFAAQLERHGVKVELSTGLVDLEQKEDRVIATTAIFQDSLLTGNTELIECQYLVGADGAKGATRKLLNLSFAGENRDADGAVWGDVEIDGLDNGWWHAYGRPGEWSMIMRPNQIGQGNLFDVGITGQNFDPVDFGKPEAAEKFIREHTSWPKLAFGKWHWLLYHKPNMRMVETFRAVRVFGIGNASHVHSYSGGQGVNSGIMDAANLAWKLALVMKSLADSSLLDSLNHERIPVISQMLAATTQLYTHLISHLKPKESADVAADAEDDTRSGWMRWRNDALGFFGVNCRYSDIVLDEHTRTPLDQDDALARSYVGYEGTRTLRAGDRAPGASGLILGSKETTLFELFSTHRHTLLIFAPRGWQDYARQFRDAAQHYPQGVVQTFVVTRESGTPHEKAIVLEDRDGSAHSSCLVGEDEAVTAVVRPDLFVGALVEDVEGLHICFGKTLKT</sequence>
<proteinExistence type="predicted"/>
<comment type="cofactor">
    <cofactor evidence="1">
        <name>FAD</name>
        <dbReference type="ChEBI" id="CHEBI:57692"/>
    </cofactor>
</comment>
<dbReference type="InterPro" id="IPR050641">
    <property type="entry name" value="RIFMO-like"/>
</dbReference>
<dbReference type="SUPFAM" id="SSF51905">
    <property type="entry name" value="FAD/NAD(P)-binding domain"/>
    <property type="match status" value="1"/>
</dbReference>
<dbReference type="InterPro" id="IPR002938">
    <property type="entry name" value="FAD-bd"/>
</dbReference>
<dbReference type="PANTHER" id="PTHR43004:SF19">
    <property type="entry name" value="BINDING MONOOXYGENASE, PUTATIVE (JCVI)-RELATED"/>
    <property type="match status" value="1"/>
</dbReference>
<dbReference type="RefSeq" id="XP_007396149.1">
    <property type="nucleotide sequence ID" value="XM_007396087.1"/>
</dbReference>
<gene>
    <name evidence="6" type="ORF">PHACADRAFT_209358</name>
</gene>
<evidence type="ECO:0000313" key="6">
    <source>
        <dbReference type="EMBL" id="EKM55838.1"/>
    </source>
</evidence>
<dbReference type="STRING" id="650164.K5VWC5"/>
<evidence type="ECO:0000256" key="2">
    <source>
        <dbReference type="ARBA" id="ARBA00022630"/>
    </source>
</evidence>
<dbReference type="InParanoid" id="K5VWC5"/>
<dbReference type="PRINTS" id="PR00420">
    <property type="entry name" value="RNGMNOXGNASE"/>
</dbReference>
<dbReference type="GeneID" id="18912832"/>
<keyword evidence="2" id="KW-0285">Flavoprotein</keyword>
<keyword evidence="4" id="KW-0560">Oxidoreductase</keyword>
<organism evidence="6 7">
    <name type="scientific">Phanerochaete carnosa (strain HHB-10118-sp)</name>
    <name type="common">White-rot fungus</name>
    <name type="synonym">Peniophora carnosa</name>
    <dbReference type="NCBI Taxonomy" id="650164"/>
    <lineage>
        <taxon>Eukaryota</taxon>
        <taxon>Fungi</taxon>
        <taxon>Dikarya</taxon>
        <taxon>Basidiomycota</taxon>
        <taxon>Agaricomycotina</taxon>
        <taxon>Agaricomycetes</taxon>
        <taxon>Polyporales</taxon>
        <taxon>Phanerochaetaceae</taxon>
        <taxon>Phanerochaete</taxon>
    </lineage>
</organism>
<keyword evidence="3" id="KW-0274">FAD</keyword>
<evidence type="ECO:0000256" key="4">
    <source>
        <dbReference type="ARBA" id="ARBA00023002"/>
    </source>
</evidence>
<dbReference type="Proteomes" id="UP000008370">
    <property type="component" value="Unassembled WGS sequence"/>
</dbReference>
<name>K5VWC5_PHACS</name>
<evidence type="ECO:0000256" key="3">
    <source>
        <dbReference type="ARBA" id="ARBA00022827"/>
    </source>
</evidence>
<reference evidence="6 7" key="1">
    <citation type="journal article" date="2012" name="BMC Genomics">
        <title>Comparative genomics of the white-rot fungi, Phanerochaete carnosa and P. chrysosporium, to elucidate the genetic basis of the distinct wood types they colonize.</title>
        <authorList>
            <person name="Suzuki H."/>
            <person name="MacDonald J."/>
            <person name="Syed K."/>
            <person name="Salamov A."/>
            <person name="Hori C."/>
            <person name="Aerts A."/>
            <person name="Henrissat B."/>
            <person name="Wiebenga A."/>
            <person name="vanKuyk P.A."/>
            <person name="Barry K."/>
            <person name="Lindquist E."/>
            <person name="LaButti K."/>
            <person name="Lapidus A."/>
            <person name="Lucas S."/>
            <person name="Coutinho P."/>
            <person name="Gong Y."/>
            <person name="Samejima M."/>
            <person name="Mahadevan R."/>
            <person name="Abou-Zaid M."/>
            <person name="de Vries R.P."/>
            <person name="Igarashi K."/>
            <person name="Yadav J.S."/>
            <person name="Grigoriev I.V."/>
            <person name="Master E.R."/>
        </authorList>
    </citation>
    <scope>NUCLEOTIDE SEQUENCE [LARGE SCALE GENOMIC DNA]</scope>
    <source>
        <strain evidence="6 7">HHB-10118-sp</strain>
    </source>
</reference>